<dbReference type="EMBL" id="NMUH01004028">
    <property type="protein sequence ID" value="MQM08084.1"/>
    <property type="molecule type" value="Genomic_DNA"/>
</dbReference>
<accession>A0A843WVY2</accession>
<proteinExistence type="predicted"/>
<organism evidence="1 2">
    <name type="scientific">Colocasia esculenta</name>
    <name type="common">Wild taro</name>
    <name type="synonym">Arum esculentum</name>
    <dbReference type="NCBI Taxonomy" id="4460"/>
    <lineage>
        <taxon>Eukaryota</taxon>
        <taxon>Viridiplantae</taxon>
        <taxon>Streptophyta</taxon>
        <taxon>Embryophyta</taxon>
        <taxon>Tracheophyta</taxon>
        <taxon>Spermatophyta</taxon>
        <taxon>Magnoliopsida</taxon>
        <taxon>Liliopsida</taxon>
        <taxon>Araceae</taxon>
        <taxon>Aroideae</taxon>
        <taxon>Colocasieae</taxon>
        <taxon>Colocasia</taxon>
    </lineage>
</organism>
<evidence type="ECO:0000313" key="2">
    <source>
        <dbReference type="Proteomes" id="UP000652761"/>
    </source>
</evidence>
<sequence length="81" mass="8977">MFGSAWDCDRGYVAFLKATYPLSPSVPVATWGMSPSQNCGLKARALEPFPLSHASPFPLFLSPSRSFRRFWGASPVLRRPC</sequence>
<reference evidence="1" key="1">
    <citation type="submission" date="2017-07" db="EMBL/GenBank/DDBJ databases">
        <title>Taro Niue Genome Assembly and Annotation.</title>
        <authorList>
            <person name="Atibalentja N."/>
            <person name="Keating K."/>
            <person name="Fields C.J."/>
        </authorList>
    </citation>
    <scope>NUCLEOTIDE SEQUENCE</scope>
    <source>
        <strain evidence="1">Niue_2</strain>
        <tissue evidence="1">Leaf</tissue>
    </source>
</reference>
<dbReference type="AlphaFoldDB" id="A0A843WVY2"/>
<protein>
    <submittedName>
        <fullName evidence="1">Uncharacterized protein</fullName>
    </submittedName>
</protein>
<evidence type="ECO:0000313" key="1">
    <source>
        <dbReference type="EMBL" id="MQM08084.1"/>
    </source>
</evidence>
<keyword evidence="2" id="KW-1185">Reference proteome</keyword>
<comment type="caution">
    <text evidence="1">The sequence shown here is derived from an EMBL/GenBank/DDBJ whole genome shotgun (WGS) entry which is preliminary data.</text>
</comment>
<dbReference type="Proteomes" id="UP000652761">
    <property type="component" value="Unassembled WGS sequence"/>
</dbReference>
<name>A0A843WVY2_COLES</name>
<gene>
    <name evidence="1" type="ORF">Taro_040941</name>
</gene>